<name>A0A432YTT3_9GAMM</name>
<evidence type="ECO:0000313" key="12">
    <source>
        <dbReference type="EMBL" id="RUO66733.1"/>
    </source>
</evidence>
<sequence length="248" mass="27176">MKLKRWLPWLVLAYLITLLVLLPARVIYWMPLPNNIQLTQVSGTLWQGAAGQVVVDGNVINDLSWDWQVSSIFLGDLVVDVKVPKQNNPFSLQGRLLASSTRVGAQDIKASGSLGALLDIAQTKLPLQTRGRWELDVNEYVVTAPGPVRWCDNLEGSASGDNIQVLVNGQWQSLGSFPVELGCHDDNSVALIMKGDNDLSLEVDASINSQDIKASGTVKPTPRTPEGLAKLIQYMGRPDAQGRYSFRL</sequence>
<dbReference type="GO" id="GO:0015627">
    <property type="term" value="C:type II protein secretion system complex"/>
    <property type="evidence" value="ECO:0007669"/>
    <property type="project" value="InterPro"/>
</dbReference>
<evidence type="ECO:0000313" key="13">
    <source>
        <dbReference type="Proteomes" id="UP000288361"/>
    </source>
</evidence>
<dbReference type="InterPro" id="IPR022792">
    <property type="entry name" value="T2SS_protein-GspN"/>
</dbReference>
<comment type="subcellular location">
    <subcellularLocation>
        <location evidence="1">Cell inner membrane</location>
    </subcellularLocation>
</comment>
<evidence type="ECO:0000256" key="11">
    <source>
        <dbReference type="SAM" id="Phobius"/>
    </source>
</evidence>
<evidence type="ECO:0000256" key="10">
    <source>
        <dbReference type="ARBA" id="ARBA00030772"/>
    </source>
</evidence>
<evidence type="ECO:0000256" key="4">
    <source>
        <dbReference type="ARBA" id="ARBA00022448"/>
    </source>
</evidence>
<dbReference type="Pfam" id="PF01203">
    <property type="entry name" value="T2SSN"/>
    <property type="match status" value="1"/>
</dbReference>
<gene>
    <name evidence="12" type="ORF">CWI73_05485</name>
</gene>
<evidence type="ECO:0000256" key="6">
    <source>
        <dbReference type="ARBA" id="ARBA00022519"/>
    </source>
</evidence>
<evidence type="ECO:0000256" key="7">
    <source>
        <dbReference type="ARBA" id="ARBA00022692"/>
    </source>
</evidence>
<evidence type="ECO:0000256" key="5">
    <source>
        <dbReference type="ARBA" id="ARBA00022475"/>
    </source>
</evidence>
<dbReference type="AlphaFoldDB" id="A0A432YTT3"/>
<evidence type="ECO:0000256" key="1">
    <source>
        <dbReference type="ARBA" id="ARBA00004533"/>
    </source>
</evidence>
<evidence type="ECO:0000256" key="2">
    <source>
        <dbReference type="ARBA" id="ARBA00007208"/>
    </source>
</evidence>
<organism evidence="12 13">
    <name type="scientific">Idiomarina piscisalsi</name>
    <dbReference type="NCBI Taxonomy" id="1096243"/>
    <lineage>
        <taxon>Bacteria</taxon>
        <taxon>Pseudomonadati</taxon>
        <taxon>Pseudomonadota</taxon>
        <taxon>Gammaproteobacteria</taxon>
        <taxon>Alteromonadales</taxon>
        <taxon>Idiomarinaceae</taxon>
        <taxon>Idiomarina</taxon>
    </lineage>
</organism>
<reference evidence="12 13" key="1">
    <citation type="journal article" date="2011" name="Front. Microbiol.">
        <title>Genomic signatures of strain selection and enhancement in Bacillus atrophaeus var. globigii, a historical biowarfare simulant.</title>
        <authorList>
            <person name="Gibbons H.S."/>
            <person name="Broomall S.M."/>
            <person name="McNew L.A."/>
            <person name="Daligault H."/>
            <person name="Chapman C."/>
            <person name="Bruce D."/>
            <person name="Karavis M."/>
            <person name="Krepps M."/>
            <person name="McGregor P.A."/>
            <person name="Hong C."/>
            <person name="Park K.H."/>
            <person name="Akmal A."/>
            <person name="Feldman A."/>
            <person name="Lin J.S."/>
            <person name="Chang W.E."/>
            <person name="Higgs B.W."/>
            <person name="Demirev P."/>
            <person name="Lindquist J."/>
            <person name="Liem A."/>
            <person name="Fochler E."/>
            <person name="Read T.D."/>
            <person name="Tapia R."/>
            <person name="Johnson S."/>
            <person name="Bishop-Lilly K.A."/>
            <person name="Detter C."/>
            <person name="Han C."/>
            <person name="Sozhamannan S."/>
            <person name="Rosenzweig C.N."/>
            <person name="Skowronski E.W."/>
        </authorList>
    </citation>
    <scope>NUCLEOTIDE SEQUENCE [LARGE SCALE GENOMIC DNA]</scope>
    <source>
        <strain evidence="12 13">TPS4-2</strain>
    </source>
</reference>
<comment type="similarity">
    <text evidence="2">Belongs to the GSP N family.</text>
</comment>
<keyword evidence="11" id="KW-1133">Transmembrane helix</keyword>
<dbReference type="GO" id="GO:0015628">
    <property type="term" value="P:protein secretion by the type II secretion system"/>
    <property type="evidence" value="ECO:0007669"/>
    <property type="project" value="InterPro"/>
</dbReference>
<protein>
    <recommendedName>
        <fullName evidence="3">Type II secretion system protein N</fullName>
    </recommendedName>
    <alternativeName>
        <fullName evidence="10">General secretion pathway protein N</fullName>
    </alternativeName>
</protein>
<feature type="transmembrane region" description="Helical" evidence="11">
    <location>
        <begin position="6"/>
        <end position="28"/>
    </location>
</feature>
<keyword evidence="7 11" id="KW-0812">Transmembrane</keyword>
<evidence type="ECO:0000256" key="3">
    <source>
        <dbReference type="ARBA" id="ARBA00021563"/>
    </source>
</evidence>
<keyword evidence="8" id="KW-0653">Protein transport</keyword>
<dbReference type="EMBL" id="PIQA01000003">
    <property type="protein sequence ID" value="RUO66733.1"/>
    <property type="molecule type" value="Genomic_DNA"/>
</dbReference>
<keyword evidence="6" id="KW-0997">Cell inner membrane</keyword>
<dbReference type="RefSeq" id="WP_126751887.1">
    <property type="nucleotide sequence ID" value="NZ_JBHUMT010000013.1"/>
</dbReference>
<evidence type="ECO:0000256" key="8">
    <source>
        <dbReference type="ARBA" id="ARBA00022927"/>
    </source>
</evidence>
<keyword evidence="5" id="KW-1003">Cell membrane</keyword>
<dbReference type="Proteomes" id="UP000288361">
    <property type="component" value="Unassembled WGS sequence"/>
</dbReference>
<evidence type="ECO:0000256" key="9">
    <source>
        <dbReference type="ARBA" id="ARBA00023136"/>
    </source>
</evidence>
<comment type="caution">
    <text evidence="12">The sequence shown here is derived from an EMBL/GenBank/DDBJ whole genome shotgun (WGS) entry which is preliminary data.</text>
</comment>
<keyword evidence="4" id="KW-0813">Transport</keyword>
<keyword evidence="9 11" id="KW-0472">Membrane</keyword>
<dbReference type="GO" id="GO:0005886">
    <property type="term" value="C:plasma membrane"/>
    <property type="evidence" value="ECO:0007669"/>
    <property type="project" value="UniProtKB-SubCell"/>
</dbReference>
<accession>A0A432YTT3</accession>
<proteinExistence type="inferred from homology"/>